<evidence type="ECO:0000313" key="5">
    <source>
        <dbReference type="EMBL" id="AMD90704.1"/>
    </source>
</evidence>
<dbReference type="InterPro" id="IPR008920">
    <property type="entry name" value="TF_FadR/GntR_C"/>
</dbReference>
<dbReference type="SUPFAM" id="SSF48008">
    <property type="entry name" value="GntR ligand-binding domain-like"/>
    <property type="match status" value="1"/>
</dbReference>
<evidence type="ECO:0000313" key="6">
    <source>
        <dbReference type="Proteomes" id="UP000069241"/>
    </source>
</evidence>
<proteinExistence type="predicted"/>
<dbReference type="Pfam" id="PF07729">
    <property type="entry name" value="FCD"/>
    <property type="match status" value="1"/>
</dbReference>
<dbReference type="GO" id="GO:0003677">
    <property type="term" value="F:DNA binding"/>
    <property type="evidence" value="ECO:0007669"/>
    <property type="project" value="UniProtKB-KW"/>
</dbReference>
<dbReference type="AlphaFoldDB" id="A0A0X8JKY8"/>
<keyword evidence="2" id="KW-0238">DNA-binding</keyword>
<dbReference type="Gene3D" id="1.20.120.530">
    <property type="entry name" value="GntR ligand-binding domain-like"/>
    <property type="match status" value="1"/>
</dbReference>
<protein>
    <submittedName>
        <fullName evidence="5">GntR family transcriptional regulator</fullName>
    </submittedName>
</protein>
<dbReference type="PANTHER" id="PTHR43537:SF5">
    <property type="entry name" value="UXU OPERON TRANSCRIPTIONAL REGULATOR"/>
    <property type="match status" value="1"/>
</dbReference>
<dbReference type="InterPro" id="IPR000524">
    <property type="entry name" value="Tscrpt_reg_HTH_GntR"/>
</dbReference>
<accession>A0A0X8JKY8</accession>
<dbReference type="Proteomes" id="UP000069241">
    <property type="component" value="Chromosome"/>
</dbReference>
<dbReference type="PANTHER" id="PTHR43537">
    <property type="entry name" value="TRANSCRIPTIONAL REGULATOR, GNTR FAMILY"/>
    <property type="match status" value="1"/>
</dbReference>
<dbReference type="SMART" id="SM00895">
    <property type="entry name" value="FCD"/>
    <property type="match status" value="1"/>
</dbReference>
<dbReference type="Pfam" id="PF00392">
    <property type="entry name" value="GntR"/>
    <property type="match status" value="1"/>
</dbReference>
<dbReference type="EMBL" id="CP014229">
    <property type="protein sequence ID" value="AMD90704.1"/>
    <property type="molecule type" value="Genomic_DNA"/>
</dbReference>
<reference evidence="6" key="1">
    <citation type="submission" date="2016-02" db="EMBL/GenBank/DDBJ databases">
        <authorList>
            <person name="Holder M.E."/>
            <person name="Ajami N.J."/>
            <person name="Petrosino J.F."/>
        </authorList>
    </citation>
    <scope>NUCLEOTIDE SEQUENCE [LARGE SCALE GENOMIC DNA]</scope>
    <source>
        <strain evidence="6">CCUG 45958</strain>
    </source>
</reference>
<dbReference type="STRING" id="44742.AXF13_11535"/>
<feature type="domain" description="HTH gntR-type" evidence="4">
    <location>
        <begin position="13"/>
        <end position="80"/>
    </location>
</feature>
<dbReference type="InterPro" id="IPR036388">
    <property type="entry name" value="WH-like_DNA-bd_sf"/>
</dbReference>
<dbReference type="Gene3D" id="1.10.10.10">
    <property type="entry name" value="Winged helix-like DNA-binding domain superfamily/Winged helix DNA-binding domain"/>
    <property type="match status" value="1"/>
</dbReference>
<sequence length="226" mass="25089">MGAGYVFTKESRPTLRDRAVQQIKRAILSGKLKSGSRLIEQELSEKMGMSRFPVREAFASLECEGLVTIEPYKGAFISIPDSTEIVETYEIRELLEAHALSLAMRGDVAGIAARLSAIISAMDSATEPSREDFLRNDFEFHETLCKLSGNSVLYRTWLTLSTKIQILLNEELHVESMSQMCRNHQLLCTLIASGDVAAASGELRAHLQRGKASLLSLRRNKGDREG</sequence>
<keyword evidence="6" id="KW-1185">Reference proteome</keyword>
<name>A0A0X8JKY8_9BACT</name>
<keyword evidence="1" id="KW-0805">Transcription regulation</keyword>
<evidence type="ECO:0000256" key="2">
    <source>
        <dbReference type="ARBA" id="ARBA00023125"/>
    </source>
</evidence>
<dbReference type="KEGG" id="dfi:AXF13_11535"/>
<evidence type="ECO:0000256" key="1">
    <source>
        <dbReference type="ARBA" id="ARBA00023015"/>
    </source>
</evidence>
<gene>
    <name evidence="5" type="ORF">AXF13_11535</name>
</gene>
<keyword evidence="3" id="KW-0804">Transcription</keyword>
<evidence type="ECO:0000256" key="3">
    <source>
        <dbReference type="ARBA" id="ARBA00023163"/>
    </source>
</evidence>
<dbReference type="SUPFAM" id="SSF46785">
    <property type="entry name" value="Winged helix' DNA-binding domain"/>
    <property type="match status" value="1"/>
</dbReference>
<dbReference type="RefSeq" id="WP_062253418.1">
    <property type="nucleotide sequence ID" value="NZ_CP014229.1"/>
</dbReference>
<dbReference type="PRINTS" id="PR00035">
    <property type="entry name" value="HTHGNTR"/>
</dbReference>
<dbReference type="InterPro" id="IPR011711">
    <property type="entry name" value="GntR_C"/>
</dbReference>
<dbReference type="PROSITE" id="PS50949">
    <property type="entry name" value="HTH_GNTR"/>
    <property type="match status" value="1"/>
</dbReference>
<dbReference type="InterPro" id="IPR036390">
    <property type="entry name" value="WH_DNA-bd_sf"/>
</dbReference>
<dbReference type="CDD" id="cd07377">
    <property type="entry name" value="WHTH_GntR"/>
    <property type="match status" value="1"/>
</dbReference>
<evidence type="ECO:0000259" key="4">
    <source>
        <dbReference type="PROSITE" id="PS50949"/>
    </source>
</evidence>
<dbReference type="SMART" id="SM00345">
    <property type="entry name" value="HTH_GNTR"/>
    <property type="match status" value="1"/>
</dbReference>
<organism evidence="5 6">
    <name type="scientific">Desulfovibrio fairfieldensis</name>
    <dbReference type="NCBI Taxonomy" id="44742"/>
    <lineage>
        <taxon>Bacteria</taxon>
        <taxon>Pseudomonadati</taxon>
        <taxon>Thermodesulfobacteriota</taxon>
        <taxon>Desulfovibrionia</taxon>
        <taxon>Desulfovibrionales</taxon>
        <taxon>Desulfovibrionaceae</taxon>
        <taxon>Desulfovibrio</taxon>
    </lineage>
</organism>
<dbReference type="GO" id="GO:0003700">
    <property type="term" value="F:DNA-binding transcription factor activity"/>
    <property type="evidence" value="ECO:0007669"/>
    <property type="project" value="InterPro"/>
</dbReference>